<accession>A0A2W1BDT4</accession>
<dbReference type="OrthoDB" id="7484440at2759"/>
<keyword evidence="1" id="KW-0812">Transmembrane</keyword>
<gene>
    <name evidence="2" type="primary">HaOG209672</name>
    <name evidence="2" type="ORF">B5X24_HaOG209672</name>
</gene>
<sequence length="154" mass="16284">MGAPAGVPRGARRPSHVAYYVALVGILSLLVMLCLYFCYYFVKKVRELSSAESLSLPGASCRAPPAPAYPVQPVVRDSASAMAKLCKQVPGGGYTVFPAATSPAALRASTGEPEPPSDSRIRLALGPNVFNCWVQTLNQARTPSSPLDAVLLHN</sequence>
<dbReference type="Proteomes" id="UP000249218">
    <property type="component" value="Unassembled WGS sequence"/>
</dbReference>
<organism evidence="2 3">
    <name type="scientific">Helicoverpa armigera</name>
    <name type="common">Cotton bollworm</name>
    <name type="synonym">Heliothis armigera</name>
    <dbReference type="NCBI Taxonomy" id="29058"/>
    <lineage>
        <taxon>Eukaryota</taxon>
        <taxon>Metazoa</taxon>
        <taxon>Ecdysozoa</taxon>
        <taxon>Arthropoda</taxon>
        <taxon>Hexapoda</taxon>
        <taxon>Insecta</taxon>
        <taxon>Pterygota</taxon>
        <taxon>Neoptera</taxon>
        <taxon>Endopterygota</taxon>
        <taxon>Lepidoptera</taxon>
        <taxon>Glossata</taxon>
        <taxon>Ditrysia</taxon>
        <taxon>Noctuoidea</taxon>
        <taxon>Noctuidae</taxon>
        <taxon>Heliothinae</taxon>
        <taxon>Helicoverpa</taxon>
    </lineage>
</organism>
<protein>
    <submittedName>
        <fullName evidence="2">Uncharacterized protein</fullName>
    </submittedName>
</protein>
<evidence type="ECO:0000256" key="1">
    <source>
        <dbReference type="SAM" id="Phobius"/>
    </source>
</evidence>
<keyword evidence="3" id="KW-1185">Reference proteome</keyword>
<keyword evidence="1" id="KW-1133">Transmembrane helix</keyword>
<keyword evidence="1" id="KW-0472">Membrane</keyword>
<feature type="transmembrane region" description="Helical" evidence="1">
    <location>
        <begin position="17"/>
        <end position="42"/>
    </location>
</feature>
<dbReference type="EMBL" id="KZ150111">
    <property type="protein sequence ID" value="PZC73352.1"/>
    <property type="molecule type" value="Genomic_DNA"/>
</dbReference>
<dbReference type="AlphaFoldDB" id="A0A2W1BDT4"/>
<reference evidence="2 3" key="1">
    <citation type="journal article" date="2017" name="BMC Biol.">
        <title>Genomic innovations, transcriptional plasticity and gene loss underlying the evolution and divergence of two highly polyphagous and invasive Helicoverpa pest species.</title>
        <authorList>
            <person name="Pearce S.L."/>
            <person name="Clarke D.F."/>
            <person name="East P.D."/>
            <person name="Elfekih S."/>
            <person name="Gordon K.H."/>
            <person name="Jermiin L.S."/>
            <person name="McGaughran A."/>
            <person name="Oakeshott J.G."/>
            <person name="Papanikolaou A."/>
            <person name="Perera O.P."/>
            <person name="Rane R.V."/>
            <person name="Richards S."/>
            <person name="Tay W.T."/>
            <person name="Walsh T.K."/>
            <person name="Anderson A."/>
            <person name="Anderson C.J."/>
            <person name="Asgari S."/>
            <person name="Board P.G."/>
            <person name="Bretschneider A."/>
            <person name="Campbell P.M."/>
            <person name="Chertemps T."/>
            <person name="Christeller J.T."/>
            <person name="Coppin C.W."/>
            <person name="Downes S.J."/>
            <person name="Duan G."/>
            <person name="Farnsworth C.A."/>
            <person name="Good R.T."/>
            <person name="Han L.B."/>
            <person name="Han Y.C."/>
            <person name="Hatje K."/>
            <person name="Horne I."/>
            <person name="Huang Y.P."/>
            <person name="Hughes D.S."/>
            <person name="Jacquin-Joly E."/>
            <person name="James W."/>
            <person name="Jhangiani S."/>
            <person name="Kollmar M."/>
            <person name="Kuwar S.S."/>
            <person name="Li S."/>
            <person name="Liu N.Y."/>
            <person name="Maibeche M.T."/>
            <person name="Miller J.R."/>
            <person name="Montagne N."/>
            <person name="Perry T."/>
            <person name="Qu J."/>
            <person name="Song S.V."/>
            <person name="Sutton G.G."/>
            <person name="Vogel H."/>
            <person name="Walenz B.P."/>
            <person name="Xu W."/>
            <person name="Zhang H.J."/>
            <person name="Zou Z."/>
            <person name="Batterham P."/>
            <person name="Edwards O.R."/>
            <person name="Feyereisen R."/>
            <person name="Gibbs R.A."/>
            <person name="Heckel D.G."/>
            <person name="McGrath A."/>
            <person name="Robin C."/>
            <person name="Scherer S.E."/>
            <person name="Worley K.C."/>
            <person name="Wu Y.D."/>
        </authorList>
    </citation>
    <scope>NUCLEOTIDE SEQUENCE [LARGE SCALE GENOMIC DNA]</scope>
    <source>
        <strain evidence="2">Harm_GR_Male_#8</strain>
        <tissue evidence="2">Whole organism</tissue>
    </source>
</reference>
<evidence type="ECO:0000313" key="3">
    <source>
        <dbReference type="Proteomes" id="UP000249218"/>
    </source>
</evidence>
<name>A0A2W1BDT4_HELAM</name>
<proteinExistence type="predicted"/>
<evidence type="ECO:0000313" key="2">
    <source>
        <dbReference type="EMBL" id="PZC73352.1"/>
    </source>
</evidence>